<dbReference type="PROSITE" id="PS51257">
    <property type="entry name" value="PROKAR_LIPOPROTEIN"/>
    <property type="match status" value="1"/>
</dbReference>
<name>A0A1C3EH23_9PLAN</name>
<accession>A0A1C3EH23</accession>
<protein>
    <submittedName>
        <fullName evidence="2">Uncharacterized protein</fullName>
    </submittedName>
</protein>
<organism evidence="2 3">
    <name type="scientific">Planctopirus hydrillae</name>
    <dbReference type="NCBI Taxonomy" id="1841610"/>
    <lineage>
        <taxon>Bacteria</taxon>
        <taxon>Pseudomonadati</taxon>
        <taxon>Planctomycetota</taxon>
        <taxon>Planctomycetia</taxon>
        <taxon>Planctomycetales</taxon>
        <taxon>Planctomycetaceae</taxon>
        <taxon>Planctopirus</taxon>
    </lineage>
</organism>
<dbReference type="Proteomes" id="UP000094828">
    <property type="component" value="Unassembled WGS sequence"/>
</dbReference>
<keyword evidence="3" id="KW-1185">Reference proteome</keyword>
<feature type="signal peptide" evidence="1">
    <location>
        <begin position="1"/>
        <end position="22"/>
    </location>
</feature>
<evidence type="ECO:0000313" key="2">
    <source>
        <dbReference type="EMBL" id="ODA32508.1"/>
    </source>
</evidence>
<feature type="chain" id="PRO_5008673138" evidence="1">
    <location>
        <begin position="23"/>
        <end position="63"/>
    </location>
</feature>
<dbReference type="EMBL" id="LYDR01000063">
    <property type="protein sequence ID" value="ODA32508.1"/>
    <property type="molecule type" value="Genomic_DNA"/>
</dbReference>
<sequence>MTHLIRLALCTLVLGGFSTTMLTGCGGGGTPVATKTAEESAKIQKEAEEAAAKAAEAHAAGKK</sequence>
<evidence type="ECO:0000256" key="1">
    <source>
        <dbReference type="SAM" id="SignalP"/>
    </source>
</evidence>
<evidence type="ECO:0000313" key="3">
    <source>
        <dbReference type="Proteomes" id="UP000094828"/>
    </source>
</evidence>
<reference evidence="2 3" key="1">
    <citation type="submission" date="2016-05" db="EMBL/GenBank/DDBJ databases">
        <title>Genomic and physiological characterization of Planctopirus sp. isolated from fresh water lake.</title>
        <authorList>
            <person name="Subhash Y."/>
            <person name="Ramana C."/>
        </authorList>
    </citation>
    <scope>NUCLEOTIDE SEQUENCE [LARGE SCALE GENOMIC DNA]</scope>
    <source>
        <strain evidence="2 3">JC280</strain>
    </source>
</reference>
<proteinExistence type="predicted"/>
<dbReference type="AlphaFoldDB" id="A0A1C3EH23"/>
<gene>
    <name evidence="2" type="ORF">A6X21_19225</name>
</gene>
<keyword evidence="1" id="KW-0732">Signal</keyword>
<comment type="caution">
    <text evidence="2">The sequence shown here is derived from an EMBL/GenBank/DDBJ whole genome shotgun (WGS) entry which is preliminary data.</text>
</comment>
<dbReference type="RefSeq" id="WP_068847027.1">
    <property type="nucleotide sequence ID" value="NZ_LYDR01000063.1"/>
</dbReference>